<sequence length="330" mass="37438">MSAKKSIRQIKRLGKKAKAPFPTKEAFVFLSFLIFSTLLWFLYKVSHVQELKVKVPIEYVGIPNNVELVGKLPKTLNVQFKDKGSALFTYILKQELPPFKVDLTGQFKGTGRISLPTNKYEGQIFYKLKPTATQIHIAPDSLIINYYSLYKKVVPVRFYGYIQPAQQFIITHGISVSPAFLEVYGNKQNLDTLKAIYTEPIHLKDVKDSVNSEFYLKVPRGIHLSQPRVKVHAAVEPFTEKTLEVPVTSINLPDQYLLRTFPATVKVICVVGISHFKTLTSESIQAVVNYNTLSRINAGKARIQVFSTSSDLIRYHVSPETVDFLLEIKK</sequence>
<dbReference type="Proteomes" id="UP000076586">
    <property type="component" value="Unassembled WGS sequence"/>
</dbReference>
<name>A0A161L8A2_9BACT</name>
<dbReference type="InterPro" id="IPR053154">
    <property type="entry name" value="c-di-AMP_regulator"/>
</dbReference>
<dbReference type="Gene3D" id="2.170.120.30">
    <property type="match status" value="1"/>
</dbReference>
<proteinExistence type="predicted"/>
<dbReference type="Gene3D" id="2.170.120.40">
    <property type="entry name" value="YbbR-like domain"/>
    <property type="match status" value="1"/>
</dbReference>
<dbReference type="Pfam" id="PF07949">
    <property type="entry name" value="YbbR"/>
    <property type="match status" value="1"/>
</dbReference>
<dbReference type="AlphaFoldDB" id="A0A161L8A2"/>
<evidence type="ECO:0000313" key="2">
    <source>
        <dbReference type="EMBL" id="GAT63294.1"/>
    </source>
</evidence>
<dbReference type="EMBL" id="BDCR01000003">
    <property type="protein sequence ID" value="GAT63294.1"/>
    <property type="molecule type" value="Genomic_DNA"/>
</dbReference>
<dbReference type="OrthoDB" id="1115707at2"/>
<keyword evidence="3" id="KW-1185">Reference proteome</keyword>
<protein>
    <submittedName>
        <fullName evidence="2">YbbR-like protein</fullName>
    </submittedName>
</protein>
<evidence type="ECO:0000256" key="1">
    <source>
        <dbReference type="SAM" id="Phobius"/>
    </source>
</evidence>
<gene>
    <name evidence="2" type="ORF">PJIAN_3612</name>
</gene>
<keyword evidence="1" id="KW-0472">Membrane</keyword>
<accession>A0A161L8A2</accession>
<comment type="caution">
    <text evidence="2">The sequence shown here is derived from an EMBL/GenBank/DDBJ whole genome shotgun (WGS) entry which is preliminary data.</text>
</comment>
<dbReference type="InterPro" id="IPR012505">
    <property type="entry name" value="YbbR"/>
</dbReference>
<keyword evidence="1" id="KW-0812">Transmembrane</keyword>
<dbReference type="PANTHER" id="PTHR37804:SF1">
    <property type="entry name" value="CDAA REGULATORY PROTEIN CDAR"/>
    <property type="match status" value="1"/>
</dbReference>
<reference evidence="3" key="2">
    <citation type="journal article" date="2017" name="Genome Announc.">
        <title>Draft genome sequence of Paludibacter jiangxiensis NM7(T), a propionate-producing fermentative bacterium.</title>
        <authorList>
            <person name="Qiu Y.-L."/>
            <person name="Tourlousse D.M."/>
            <person name="Matsuura N."/>
            <person name="Ohashi A."/>
            <person name="Sekiguchi Y."/>
        </authorList>
    </citation>
    <scope>NUCLEOTIDE SEQUENCE [LARGE SCALE GENOMIC DNA]</scope>
    <source>
        <strain evidence="3">NM7</strain>
    </source>
</reference>
<feature type="transmembrane region" description="Helical" evidence="1">
    <location>
        <begin position="21"/>
        <end position="43"/>
    </location>
</feature>
<organism evidence="2 3">
    <name type="scientific">Paludibacter jiangxiensis</name>
    <dbReference type="NCBI Taxonomy" id="681398"/>
    <lineage>
        <taxon>Bacteria</taxon>
        <taxon>Pseudomonadati</taxon>
        <taxon>Bacteroidota</taxon>
        <taxon>Bacteroidia</taxon>
        <taxon>Bacteroidales</taxon>
        <taxon>Paludibacteraceae</taxon>
        <taxon>Paludibacter</taxon>
    </lineage>
</organism>
<dbReference type="PANTHER" id="PTHR37804">
    <property type="entry name" value="CDAA REGULATORY PROTEIN CDAR"/>
    <property type="match status" value="1"/>
</dbReference>
<dbReference type="STRING" id="681398.PJIAN_3612"/>
<dbReference type="RefSeq" id="WP_068704322.1">
    <property type="nucleotide sequence ID" value="NZ_BDCR01000003.1"/>
</dbReference>
<evidence type="ECO:0000313" key="3">
    <source>
        <dbReference type="Proteomes" id="UP000076586"/>
    </source>
</evidence>
<reference evidence="3" key="1">
    <citation type="submission" date="2016-04" db="EMBL/GenBank/DDBJ databases">
        <title>Draft genome sequence of Paludibacter jiangxiensis strain NM7.</title>
        <authorList>
            <person name="Qiu Y."/>
            <person name="Matsuura N."/>
            <person name="Ohashi A."/>
            <person name="Tourlousse M.D."/>
            <person name="Sekiguchi Y."/>
        </authorList>
    </citation>
    <scope>NUCLEOTIDE SEQUENCE [LARGE SCALE GENOMIC DNA]</scope>
    <source>
        <strain evidence="3">NM7</strain>
    </source>
</reference>
<keyword evidence="1" id="KW-1133">Transmembrane helix</keyword>